<organism evidence="2">
    <name type="scientific">Sarcoptes scabiei</name>
    <name type="common">Itch mite</name>
    <name type="synonym">Acarus scabiei</name>
    <dbReference type="NCBI Taxonomy" id="52283"/>
    <lineage>
        <taxon>Eukaryota</taxon>
        <taxon>Metazoa</taxon>
        <taxon>Ecdysozoa</taxon>
        <taxon>Arthropoda</taxon>
        <taxon>Chelicerata</taxon>
        <taxon>Arachnida</taxon>
        <taxon>Acari</taxon>
        <taxon>Acariformes</taxon>
        <taxon>Sarcoptiformes</taxon>
        <taxon>Astigmata</taxon>
        <taxon>Psoroptidia</taxon>
        <taxon>Sarcoptoidea</taxon>
        <taxon>Sarcoptidae</taxon>
        <taxon>Sarcoptinae</taxon>
        <taxon>Sarcoptes</taxon>
    </lineage>
</organism>
<dbReference type="AlphaFoldDB" id="A0A834VCS0"/>
<feature type="transmembrane region" description="Helical" evidence="1">
    <location>
        <begin position="363"/>
        <end position="386"/>
    </location>
</feature>
<evidence type="ECO:0000313" key="4">
    <source>
        <dbReference type="Proteomes" id="UP000070412"/>
    </source>
</evidence>
<sequence length="464" mass="55094">MMAIIVELLRRFILMILTFFYRLRVSKPKSKEINLASSSDSSWINSILSKFIQYEQILLPPENPFGKTLTEMSTRLIFPYKNVSKVFERDYRVDPKRINEIIVRIIWLNSANLVRGLMNTIYAGQDRFEPWIEGTLFIPYFVHDGNSRLFSIFVMFLITCGNLIDILWLYSFNRRQNVPYVLDPIIDFYDKYNRLTTKLLKIDSEQKRMNVNDWHSTKSFAKLSLRLYFVIQFCNLILIAFNIVVWLYFFYDLFDGYGDTKLISSVAFIARRIAFDFLFSIQILHVLMFGAGFVQIFIIVIGWFSIRYEKIIRNNCNSRRWIEKLSTRNYRKHLNAIKNNQRLRLLRALNEINNHAMHFSRQLSAAVFIFYTFFLFNLDLMIYISIDSVTQFFLRFVVLSILLVTSLIALALYLLWSNLNKCAKKALPTLHFFIHDVTILRNDNDDYDDDGDRIEFSNKLLRPI</sequence>
<proteinExistence type="predicted"/>
<feature type="transmembrane region" description="Helical" evidence="1">
    <location>
        <begin position="149"/>
        <end position="170"/>
    </location>
</feature>
<keyword evidence="4" id="KW-1185">Reference proteome</keyword>
<accession>A0A834VCS0</accession>
<name>A0A834VCS0_SARSC</name>
<keyword evidence="1" id="KW-1133">Transmembrane helix</keyword>
<keyword evidence="1" id="KW-0472">Membrane</keyword>
<dbReference type="EMBL" id="WVUK01000062">
    <property type="protein sequence ID" value="KAF7490740.1"/>
    <property type="molecule type" value="Genomic_DNA"/>
</dbReference>
<reference evidence="2" key="2">
    <citation type="submission" date="2020-01" db="EMBL/GenBank/DDBJ databases">
        <authorList>
            <person name="Korhonen P.K.K."/>
            <person name="Guangxu M.G."/>
            <person name="Wang T.W."/>
            <person name="Stroehlein A.J.S."/>
            <person name="Young N.D."/>
            <person name="Ang C.-S.A."/>
            <person name="Fernando D.W.F."/>
            <person name="Lu H.L."/>
            <person name="Taylor S.T."/>
            <person name="Ehtesham M.E.M."/>
            <person name="Najaraj S.H.N."/>
            <person name="Harsha G.H.G."/>
            <person name="Madugundu A.M."/>
            <person name="Renuse S.R."/>
            <person name="Holt D.H."/>
            <person name="Pandey A.P."/>
            <person name="Papenfuss A.P."/>
            <person name="Gasser R.B.G."/>
            <person name="Fischer K.F."/>
        </authorList>
    </citation>
    <scope>NUCLEOTIDE SEQUENCE</scope>
    <source>
        <strain evidence="2">SSS_KF_BRIS2020</strain>
    </source>
</reference>
<reference evidence="3" key="3">
    <citation type="submission" date="2022-06" db="UniProtKB">
        <authorList>
            <consortium name="EnsemblMetazoa"/>
        </authorList>
    </citation>
    <scope>IDENTIFICATION</scope>
</reference>
<reference evidence="4" key="1">
    <citation type="journal article" date="2020" name="PLoS Negl. Trop. Dis.">
        <title>High-quality nuclear genome for Sarcoptes scabiei-A critical resource for a neglected parasite.</title>
        <authorList>
            <person name="Korhonen P.K."/>
            <person name="Gasser R.B."/>
            <person name="Ma G."/>
            <person name="Wang T."/>
            <person name="Stroehlein A.J."/>
            <person name="Young N.D."/>
            <person name="Ang C.S."/>
            <person name="Fernando D.D."/>
            <person name="Lu H.C."/>
            <person name="Taylor S."/>
            <person name="Reynolds S.L."/>
            <person name="Mofiz E."/>
            <person name="Najaraj S.H."/>
            <person name="Gowda H."/>
            <person name="Madugundu A."/>
            <person name="Renuse S."/>
            <person name="Holt D."/>
            <person name="Pandey A."/>
            <person name="Papenfuss A.T."/>
            <person name="Fischer K."/>
        </authorList>
    </citation>
    <scope>NUCLEOTIDE SEQUENCE [LARGE SCALE GENOMIC DNA]</scope>
</reference>
<feature type="transmembrane region" description="Helical" evidence="1">
    <location>
        <begin position="227"/>
        <end position="251"/>
    </location>
</feature>
<evidence type="ECO:0000313" key="2">
    <source>
        <dbReference type="EMBL" id="KAF7490740.1"/>
    </source>
</evidence>
<dbReference type="Proteomes" id="UP000070412">
    <property type="component" value="Unassembled WGS sequence"/>
</dbReference>
<evidence type="ECO:0000313" key="3">
    <source>
        <dbReference type="EnsemblMetazoa" id="KAF7490740.1"/>
    </source>
</evidence>
<dbReference type="EnsemblMetazoa" id="SSS_2308s_mrna">
    <property type="protein sequence ID" value="KAF7490740.1"/>
    <property type="gene ID" value="SSS_2308"/>
</dbReference>
<evidence type="ECO:0000256" key="1">
    <source>
        <dbReference type="SAM" id="Phobius"/>
    </source>
</evidence>
<feature type="transmembrane region" description="Helical" evidence="1">
    <location>
        <begin position="283"/>
        <end position="304"/>
    </location>
</feature>
<keyword evidence="1" id="KW-0812">Transmembrane</keyword>
<protein>
    <submittedName>
        <fullName evidence="2 3">Uncharacterized protein</fullName>
    </submittedName>
</protein>
<feature type="transmembrane region" description="Helical" evidence="1">
    <location>
        <begin position="392"/>
        <end position="416"/>
    </location>
</feature>
<gene>
    <name evidence="2" type="ORF">SSS_2308</name>
</gene>